<accession>A0ABT8KKH7</accession>
<dbReference type="RefSeq" id="WP_346751248.1">
    <property type="nucleotide sequence ID" value="NZ_JAUJEA010000002.1"/>
</dbReference>
<proteinExistence type="predicted"/>
<keyword evidence="1" id="KW-0808">Transferase</keyword>
<protein>
    <submittedName>
        <fullName evidence="1">Nucleotidyl transferase AbiEii/AbiGii toxin family protein</fullName>
    </submittedName>
</protein>
<sequence>MIKPREIHRKADALKVSDKQVEKDYVITWVLFGVSENKILRDALAFKGGTVLKKAYFDDYRYSEDLDFTLLEETLTNDTIVSEFQKLLQWVTEETDMEFQITKEKLHKESGSLKFFFDYVAPLDGRMGSRDIKVDVTRNEQLEFELQNCSIFTNYSDIENENFHIKCYSLSEVVIEKMTAIMGRTIPRDVYDLWYLLEMEGMDIDDHFIEFESKAKNKGHDPQEFRFKLDNKVKKYDSAWSNSLNSQIHDLPPFDQVLRELNQHLRKRY</sequence>
<evidence type="ECO:0000313" key="1">
    <source>
        <dbReference type="EMBL" id="MDN5201222.1"/>
    </source>
</evidence>
<reference evidence="1" key="1">
    <citation type="submission" date="2023-06" db="EMBL/GenBank/DDBJ databases">
        <title>Genomic of Parafulvivirga corallium.</title>
        <authorList>
            <person name="Wang G."/>
        </authorList>
    </citation>
    <scope>NUCLEOTIDE SEQUENCE</scope>
    <source>
        <strain evidence="1">BMA10</strain>
    </source>
</reference>
<name>A0ABT8KKH7_9BACT</name>
<organism evidence="1 2">
    <name type="scientific">Splendidivirga corallicola</name>
    <dbReference type="NCBI Taxonomy" id="3051826"/>
    <lineage>
        <taxon>Bacteria</taxon>
        <taxon>Pseudomonadati</taxon>
        <taxon>Bacteroidota</taxon>
        <taxon>Cytophagia</taxon>
        <taxon>Cytophagales</taxon>
        <taxon>Splendidivirgaceae</taxon>
        <taxon>Splendidivirga</taxon>
    </lineage>
</organism>
<evidence type="ECO:0000313" key="2">
    <source>
        <dbReference type="Proteomes" id="UP001172082"/>
    </source>
</evidence>
<gene>
    <name evidence="1" type="ORF">QQ008_07610</name>
</gene>
<dbReference type="Gene3D" id="3.10.450.620">
    <property type="entry name" value="JHP933, nucleotidyltransferase-like core domain"/>
    <property type="match status" value="1"/>
</dbReference>
<dbReference type="Pfam" id="PF08843">
    <property type="entry name" value="AbiEii"/>
    <property type="match status" value="1"/>
</dbReference>
<dbReference type="GO" id="GO:0016740">
    <property type="term" value="F:transferase activity"/>
    <property type="evidence" value="ECO:0007669"/>
    <property type="project" value="UniProtKB-KW"/>
</dbReference>
<keyword evidence="2" id="KW-1185">Reference proteome</keyword>
<dbReference type="InterPro" id="IPR014942">
    <property type="entry name" value="AbiEii"/>
</dbReference>
<comment type="caution">
    <text evidence="1">The sequence shown here is derived from an EMBL/GenBank/DDBJ whole genome shotgun (WGS) entry which is preliminary data.</text>
</comment>
<dbReference type="EMBL" id="JAUJEA010000002">
    <property type="protein sequence ID" value="MDN5201222.1"/>
    <property type="molecule type" value="Genomic_DNA"/>
</dbReference>
<dbReference type="Proteomes" id="UP001172082">
    <property type="component" value="Unassembled WGS sequence"/>
</dbReference>